<dbReference type="SMART" id="SM00855">
    <property type="entry name" value="PGAM"/>
    <property type="match status" value="1"/>
</dbReference>
<keyword evidence="4" id="KW-1185">Reference proteome</keyword>
<dbReference type="GO" id="GO:0005829">
    <property type="term" value="C:cytosol"/>
    <property type="evidence" value="ECO:0007669"/>
    <property type="project" value="TreeGrafter"/>
</dbReference>
<dbReference type="PANTHER" id="PTHR46517">
    <property type="entry name" value="FRUCTOSE-2,6-BISPHOSPHATASE TIGAR"/>
    <property type="match status" value="1"/>
</dbReference>
<accession>A0A286U1I5</accession>
<dbReference type="CDD" id="cd07067">
    <property type="entry name" value="HP_PGM_like"/>
    <property type="match status" value="1"/>
</dbReference>
<dbReference type="Gene3D" id="3.40.50.1240">
    <property type="entry name" value="Phosphoglycerate mutase-like"/>
    <property type="match status" value="1"/>
</dbReference>
<dbReference type="InterPro" id="IPR013078">
    <property type="entry name" value="His_Pase_superF_clade-1"/>
</dbReference>
<dbReference type="PANTHER" id="PTHR46517:SF1">
    <property type="entry name" value="FRUCTOSE-2,6-BISPHOSPHATASE TIGAR"/>
    <property type="match status" value="1"/>
</dbReference>
<dbReference type="GO" id="GO:0045820">
    <property type="term" value="P:negative regulation of glycolytic process"/>
    <property type="evidence" value="ECO:0007669"/>
    <property type="project" value="TreeGrafter"/>
</dbReference>
<dbReference type="Proteomes" id="UP000218542">
    <property type="component" value="Unassembled WGS sequence"/>
</dbReference>
<dbReference type="Pfam" id="PF00300">
    <property type="entry name" value="His_Phos_1"/>
    <property type="match status" value="1"/>
</dbReference>
<keyword evidence="1" id="KW-0378">Hydrolase</keyword>
<evidence type="ECO:0000256" key="2">
    <source>
        <dbReference type="PIRSR" id="PIRSR613078-2"/>
    </source>
</evidence>
<dbReference type="InterPro" id="IPR051695">
    <property type="entry name" value="Phosphoglycerate_Mutase"/>
</dbReference>
<feature type="binding site" evidence="2">
    <location>
        <begin position="29"/>
        <end position="36"/>
    </location>
    <ligand>
        <name>substrate</name>
    </ligand>
</feature>
<dbReference type="EMBL" id="BAOS01000028">
    <property type="protein sequence ID" value="GAX61982.1"/>
    <property type="molecule type" value="Genomic_DNA"/>
</dbReference>
<dbReference type="SUPFAM" id="SSF53254">
    <property type="entry name" value="Phosphoglycerate mutase-like"/>
    <property type="match status" value="1"/>
</dbReference>
<proteinExistence type="predicted"/>
<dbReference type="OrthoDB" id="9782128at2"/>
<name>A0A286U1I5_9BACT</name>
<protein>
    <submittedName>
        <fullName evidence="3">Phosphoglycerate mutase</fullName>
    </submittedName>
</protein>
<gene>
    <name evidence="3" type="ORF">SCALIN_C28_0184</name>
</gene>
<evidence type="ECO:0000313" key="4">
    <source>
        <dbReference type="Proteomes" id="UP000218542"/>
    </source>
</evidence>
<dbReference type="InterPro" id="IPR029033">
    <property type="entry name" value="His_PPase_superfam"/>
</dbReference>
<sequence>METVYATFEDAEKVLLKEDEDTLRIIFTRHGRTHLNADRIFQPWTPEGDQLSPEGVTSARNLGKKLNNISIKKIYSSDWHRVIHTAQLINEERNQPLHEILISRGLRDFNFGELCGLSVTEADRLFPELTELRAKSLYKFKAPGGDIFFDFYNGKKKELIRILSENSKGNILVVSHAYVTKCLIMAALDLTLEEYANKINIMNTSLSIVELKGRRIPGRLLVLNYK</sequence>
<evidence type="ECO:0000313" key="3">
    <source>
        <dbReference type="EMBL" id="GAX61982.1"/>
    </source>
</evidence>
<dbReference type="GO" id="GO:0004331">
    <property type="term" value="F:fructose-2,6-bisphosphate 2-phosphatase activity"/>
    <property type="evidence" value="ECO:0007669"/>
    <property type="project" value="TreeGrafter"/>
</dbReference>
<reference evidence="4" key="1">
    <citation type="journal article" date="2017" name="Environ. Microbiol. Rep.">
        <title>Genetic Diversity of Marine Anaerobic Ammonium-Oxidizing Bacteria as Revealed by Genomic and Proteomic Analyses of 'Candidatus Scalindua japonica'.</title>
        <authorList>
            <person name="Oshiki M."/>
            <person name="Mizuto K."/>
            <person name="Kimura Z."/>
            <person name="Kindaichi T."/>
            <person name="Satoh H."/>
            <person name="Okabe S."/>
        </authorList>
    </citation>
    <scope>NUCLEOTIDE SEQUENCE [LARGE SCALE GENOMIC DNA]</scope>
    <source>
        <strain evidence="4">husup-a2</strain>
    </source>
</reference>
<evidence type="ECO:0000256" key="1">
    <source>
        <dbReference type="ARBA" id="ARBA00022801"/>
    </source>
</evidence>
<dbReference type="RefSeq" id="WP_096895356.1">
    <property type="nucleotide sequence ID" value="NZ_BAOS01000028.1"/>
</dbReference>
<dbReference type="GO" id="GO:0043456">
    <property type="term" value="P:regulation of pentose-phosphate shunt"/>
    <property type="evidence" value="ECO:0007669"/>
    <property type="project" value="TreeGrafter"/>
</dbReference>
<comment type="caution">
    <text evidence="3">The sequence shown here is derived from an EMBL/GenBank/DDBJ whole genome shotgun (WGS) entry which is preliminary data.</text>
</comment>
<feature type="binding site" evidence="2">
    <location>
        <position position="81"/>
    </location>
    <ligand>
        <name>substrate</name>
    </ligand>
</feature>
<organism evidence="3 4">
    <name type="scientific">Candidatus Scalindua japonica</name>
    <dbReference type="NCBI Taxonomy" id="1284222"/>
    <lineage>
        <taxon>Bacteria</taxon>
        <taxon>Pseudomonadati</taxon>
        <taxon>Planctomycetota</taxon>
        <taxon>Candidatus Brocadiia</taxon>
        <taxon>Candidatus Brocadiales</taxon>
        <taxon>Candidatus Scalinduaceae</taxon>
        <taxon>Candidatus Scalindua</taxon>
    </lineage>
</organism>
<dbReference type="AlphaFoldDB" id="A0A286U1I5"/>